<dbReference type="NCBIfam" id="NF007033">
    <property type="entry name" value="PRK09496.1-5"/>
    <property type="match status" value="1"/>
</dbReference>
<dbReference type="EMBL" id="JACOPG010000003">
    <property type="protein sequence ID" value="MBC5686484.1"/>
    <property type="molecule type" value="Genomic_DNA"/>
</dbReference>
<dbReference type="Proteomes" id="UP000643810">
    <property type="component" value="Unassembled WGS sequence"/>
</dbReference>
<dbReference type="InterPro" id="IPR006036">
    <property type="entry name" value="K_uptake_TrkA"/>
</dbReference>
<dbReference type="PROSITE" id="PS51202">
    <property type="entry name" value="RCK_C"/>
    <property type="match status" value="2"/>
</dbReference>
<evidence type="ECO:0000256" key="5">
    <source>
        <dbReference type="ARBA" id="ARBA00023027"/>
    </source>
</evidence>
<keyword evidence="4" id="KW-0630">Potassium</keyword>
<evidence type="ECO:0000256" key="2">
    <source>
        <dbReference type="ARBA" id="ARBA00022448"/>
    </source>
</evidence>
<dbReference type="Gene3D" id="3.30.70.1450">
    <property type="entry name" value="Regulator of K+ conductance, C-terminal domain"/>
    <property type="match status" value="2"/>
</dbReference>
<dbReference type="Pfam" id="PF02254">
    <property type="entry name" value="TrkA_N"/>
    <property type="match status" value="2"/>
</dbReference>
<dbReference type="Pfam" id="PF02080">
    <property type="entry name" value="TrkA_C"/>
    <property type="match status" value="2"/>
</dbReference>
<feature type="domain" description="RCK N-terminal" evidence="7">
    <location>
        <begin position="1"/>
        <end position="118"/>
    </location>
</feature>
<proteinExistence type="predicted"/>
<keyword evidence="5" id="KW-0520">NAD</keyword>
<dbReference type="SUPFAM" id="SSF116726">
    <property type="entry name" value="TrkA C-terminal domain-like"/>
    <property type="match status" value="2"/>
</dbReference>
<dbReference type="RefSeq" id="WP_118535495.1">
    <property type="nucleotide sequence ID" value="NZ_JACOPG010000003.1"/>
</dbReference>
<dbReference type="SUPFAM" id="SSF51735">
    <property type="entry name" value="NAD(P)-binding Rossmann-fold domains"/>
    <property type="match status" value="2"/>
</dbReference>
<dbReference type="InterPro" id="IPR050721">
    <property type="entry name" value="Trk_Ktr_HKT_K-transport"/>
</dbReference>
<dbReference type="InterPro" id="IPR003148">
    <property type="entry name" value="RCK_N"/>
</dbReference>
<dbReference type="InterPro" id="IPR036721">
    <property type="entry name" value="RCK_C_sf"/>
</dbReference>
<comment type="caution">
    <text evidence="9">The sequence shown here is derived from an EMBL/GenBank/DDBJ whole genome shotgun (WGS) entry which is preliminary data.</text>
</comment>
<dbReference type="InterPro" id="IPR006037">
    <property type="entry name" value="RCK_C"/>
</dbReference>
<dbReference type="PANTHER" id="PTHR43833">
    <property type="entry name" value="POTASSIUM CHANNEL PROTEIN 2-RELATED-RELATED"/>
    <property type="match status" value="1"/>
</dbReference>
<organism evidence="9 10">
    <name type="scientific">Roseburia lenta</name>
    <dbReference type="NCBI Taxonomy" id="2763061"/>
    <lineage>
        <taxon>Bacteria</taxon>
        <taxon>Bacillati</taxon>
        <taxon>Bacillota</taxon>
        <taxon>Clostridia</taxon>
        <taxon>Lachnospirales</taxon>
        <taxon>Lachnospiraceae</taxon>
        <taxon>Roseburia</taxon>
    </lineage>
</organism>
<gene>
    <name evidence="9" type="primary">trkA</name>
    <name evidence="9" type="ORF">H8R94_07725</name>
</gene>
<keyword evidence="3" id="KW-0633">Potassium transport</keyword>
<keyword evidence="2" id="KW-0813">Transport</keyword>
<feature type="domain" description="RCK C-terminal" evidence="8">
    <location>
        <begin position="371"/>
        <end position="452"/>
    </location>
</feature>
<evidence type="ECO:0000313" key="9">
    <source>
        <dbReference type="EMBL" id="MBC5686484.1"/>
    </source>
</evidence>
<dbReference type="PANTHER" id="PTHR43833:SF5">
    <property type="entry name" value="TRK SYSTEM POTASSIUM UPTAKE PROTEIN TRKA"/>
    <property type="match status" value="1"/>
</dbReference>
<feature type="domain" description="RCK N-terminal" evidence="7">
    <location>
        <begin position="229"/>
        <end position="345"/>
    </location>
</feature>
<evidence type="ECO:0000313" key="10">
    <source>
        <dbReference type="Proteomes" id="UP000643810"/>
    </source>
</evidence>
<evidence type="ECO:0000256" key="3">
    <source>
        <dbReference type="ARBA" id="ARBA00022538"/>
    </source>
</evidence>
<dbReference type="NCBIfam" id="NF007039">
    <property type="entry name" value="PRK09496.3-2"/>
    <property type="match status" value="1"/>
</dbReference>
<name>A0ABR7GGB1_9FIRM</name>
<sequence length="452" mass="50069">MKVIIAGAGKVGCMLTKKLLAEGYEVTLIDNNQQVMEVCSDRFDVMSVQGNCASMEVLEQANIRKADLLIAVAGKDEFNLLCCMTAHGMNPDIHTIARIRNPEYGDQIYKMRDTFALSMTVNPERQAALEIDRLLNYPGFLRRDTFARGRAEIVELKIKENSKLCNIALNDLNSIVKSKVLVCAVRRNGVVSAPDGNFVLKEGDRIYVTAAAKELTSLLKNLGIITHKAKRVILCGGGKVSFYLAQMLSRAGIDVHLIEKDRDRCVELAKYLPDVSVIWGDASNQTFLESEGLEQCDALVTMTSYDEMNMIISLYAQNCNVEQVITKVDHTENSMIQDILNLGSVVCPKELCCNQIVRYVRAMENTTGAALSVHSFAEGQMEALEFRVDEKTRNCGKPLKELQLRKNVLIACITRGKMPVIPDGESTFDVGDTLVVVTNGDVVLHTLNDMFA</sequence>
<accession>A0ABR7GGB1</accession>
<keyword evidence="10" id="KW-1185">Reference proteome</keyword>
<dbReference type="PROSITE" id="PS51201">
    <property type="entry name" value="RCK_N"/>
    <property type="match status" value="2"/>
</dbReference>
<evidence type="ECO:0000259" key="8">
    <source>
        <dbReference type="PROSITE" id="PS51202"/>
    </source>
</evidence>
<dbReference type="Gene3D" id="3.40.50.720">
    <property type="entry name" value="NAD(P)-binding Rossmann-like Domain"/>
    <property type="match status" value="2"/>
</dbReference>
<protein>
    <recommendedName>
        <fullName evidence="1">Trk system potassium uptake protein TrkA</fullName>
    </recommendedName>
</protein>
<reference evidence="9 10" key="1">
    <citation type="submission" date="2020-08" db="EMBL/GenBank/DDBJ databases">
        <title>Genome public.</title>
        <authorList>
            <person name="Liu C."/>
            <person name="Sun Q."/>
        </authorList>
    </citation>
    <scope>NUCLEOTIDE SEQUENCE [LARGE SCALE GENOMIC DNA]</scope>
    <source>
        <strain evidence="9 10">NSJ-9</strain>
    </source>
</reference>
<feature type="domain" description="RCK C-terminal" evidence="8">
    <location>
        <begin position="141"/>
        <end position="224"/>
    </location>
</feature>
<keyword evidence="6" id="KW-0406">Ion transport</keyword>
<evidence type="ECO:0000256" key="1">
    <source>
        <dbReference type="ARBA" id="ARBA00017378"/>
    </source>
</evidence>
<evidence type="ECO:0000259" key="7">
    <source>
        <dbReference type="PROSITE" id="PS51201"/>
    </source>
</evidence>
<dbReference type="InterPro" id="IPR036291">
    <property type="entry name" value="NAD(P)-bd_dom_sf"/>
</dbReference>
<dbReference type="PRINTS" id="PR00335">
    <property type="entry name" value="KUPTAKETRKA"/>
</dbReference>
<evidence type="ECO:0000256" key="4">
    <source>
        <dbReference type="ARBA" id="ARBA00022958"/>
    </source>
</evidence>
<evidence type="ECO:0000256" key="6">
    <source>
        <dbReference type="ARBA" id="ARBA00023065"/>
    </source>
</evidence>